<feature type="compositionally biased region" description="Acidic residues" evidence="1">
    <location>
        <begin position="156"/>
        <end position="168"/>
    </location>
</feature>
<evidence type="ECO:0000256" key="1">
    <source>
        <dbReference type="SAM" id="MobiDB-lite"/>
    </source>
</evidence>
<dbReference type="Proteomes" id="UP000243499">
    <property type="component" value="Chromosome 7"/>
</dbReference>
<dbReference type="AlphaFoldDB" id="A0A2S3I5I4"/>
<name>A0A2S3I5I4_9POAL</name>
<proteinExistence type="predicted"/>
<feature type="compositionally biased region" description="Low complexity" evidence="1">
    <location>
        <begin position="197"/>
        <end position="210"/>
    </location>
</feature>
<dbReference type="PANTHER" id="PTHR47906:SF5">
    <property type="entry name" value="OS05G0118600 PROTEIN"/>
    <property type="match status" value="1"/>
</dbReference>
<dbReference type="EMBL" id="CM008052">
    <property type="protein sequence ID" value="PAN37424.1"/>
    <property type="molecule type" value="Genomic_DNA"/>
</dbReference>
<feature type="region of interest" description="Disordered" evidence="1">
    <location>
        <begin position="152"/>
        <end position="233"/>
    </location>
</feature>
<organism evidence="2">
    <name type="scientific">Panicum hallii</name>
    <dbReference type="NCBI Taxonomy" id="206008"/>
    <lineage>
        <taxon>Eukaryota</taxon>
        <taxon>Viridiplantae</taxon>
        <taxon>Streptophyta</taxon>
        <taxon>Embryophyta</taxon>
        <taxon>Tracheophyta</taxon>
        <taxon>Spermatophyta</taxon>
        <taxon>Magnoliopsida</taxon>
        <taxon>Liliopsida</taxon>
        <taxon>Poales</taxon>
        <taxon>Poaceae</taxon>
        <taxon>PACMAD clade</taxon>
        <taxon>Panicoideae</taxon>
        <taxon>Panicodae</taxon>
        <taxon>Paniceae</taxon>
        <taxon>Panicinae</taxon>
        <taxon>Panicum</taxon>
        <taxon>Panicum sect. Panicum</taxon>
    </lineage>
</organism>
<accession>A0A2S3I5I4</accession>
<feature type="compositionally biased region" description="Basic and acidic residues" evidence="1">
    <location>
        <begin position="215"/>
        <end position="228"/>
    </location>
</feature>
<feature type="compositionally biased region" description="Polar residues" evidence="1">
    <location>
        <begin position="187"/>
        <end position="196"/>
    </location>
</feature>
<reference evidence="2" key="1">
    <citation type="submission" date="2018-04" db="EMBL/GenBank/DDBJ databases">
        <title>WGS assembly of Panicum hallii.</title>
        <authorList>
            <person name="Lovell J."/>
            <person name="Jenkins J."/>
            <person name="Lowry D."/>
            <person name="Mamidi S."/>
            <person name="Sreedasyam A."/>
            <person name="Weng X."/>
            <person name="Barry K."/>
            <person name="Bonette J."/>
            <person name="Campitelli B."/>
            <person name="Daum C."/>
            <person name="Gordon S."/>
            <person name="Gould B."/>
            <person name="Lipzen A."/>
            <person name="Macqueen A."/>
            <person name="Palacio-Mejia J."/>
            <person name="Plott C."/>
            <person name="Shakirov E."/>
            <person name="Shu S."/>
            <person name="Yoshinaga Y."/>
            <person name="Zane M."/>
            <person name="Rokhsar D."/>
            <person name="Grimwood J."/>
            <person name="Schmutz J."/>
            <person name="Juenger T."/>
        </authorList>
    </citation>
    <scope>NUCLEOTIDE SEQUENCE [LARGE SCALE GENOMIC DNA]</scope>
    <source>
        <strain evidence="2">FIL2</strain>
    </source>
</reference>
<gene>
    <name evidence="2" type="ORF">PAHAL_7G091900</name>
</gene>
<protein>
    <submittedName>
        <fullName evidence="2">Uncharacterized protein</fullName>
    </submittedName>
</protein>
<evidence type="ECO:0000313" key="2">
    <source>
        <dbReference type="EMBL" id="PAN37424.1"/>
    </source>
</evidence>
<dbReference type="PANTHER" id="PTHR47906">
    <property type="entry name" value="OSJNBB0050O03.9 PROTEIN-RELATED"/>
    <property type="match status" value="1"/>
</dbReference>
<dbReference type="Gramene" id="PAN37424">
    <property type="protein sequence ID" value="PAN37424"/>
    <property type="gene ID" value="PAHAL_7G091900"/>
</dbReference>
<sequence>MGKGKEKDEGDGTTRERTILWDEDQTKFMLGWFIDYIKEQHAGFKIKKQHHFKCSEALNRQFNMGVTATQVERHFRHYKENWKFIKTALSKSGNTFDTSRSMVIISESEKANLQVRARRLLSKPIKFFNEMQELFLNSSADGSLAMDANTCMNETQGDEDNDYDDDVCNDLSSYARPEDNLGDDSDTLPSPISGQPSIASQVAEQSSSSSGVKRLRSEGKAPKRDVRPKSRMSRVGDAITTALVELQNEIRKPPPPPPSMRNSDDILWQRLENMTLTTDQKLMVGTFLASKEQKGMRSFLSGSSEVTFQSWVFKFLSDSGM</sequence>